<evidence type="ECO:0000313" key="2">
    <source>
        <dbReference type="EMBL" id="KAH3774226.1"/>
    </source>
</evidence>
<feature type="region of interest" description="Disordered" evidence="1">
    <location>
        <begin position="1"/>
        <end position="56"/>
    </location>
</feature>
<evidence type="ECO:0000313" key="3">
    <source>
        <dbReference type="Proteomes" id="UP000828390"/>
    </source>
</evidence>
<evidence type="ECO:0000256" key="1">
    <source>
        <dbReference type="SAM" id="MobiDB-lite"/>
    </source>
</evidence>
<reference evidence="2" key="1">
    <citation type="journal article" date="2019" name="bioRxiv">
        <title>The Genome of the Zebra Mussel, Dreissena polymorpha: A Resource for Invasive Species Research.</title>
        <authorList>
            <person name="McCartney M.A."/>
            <person name="Auch B."/>
            <person name="Kono T."/>
            <person name="Mallez S."/>
            <person name="Zhang Y."/>
            <person name="Obille A."/>
            <person name="Becker A."/>
            <person name="Abrahante J.E."/>
            <person name="Garbe J."/>
            <person name="Badalamenti J.P."/>
            <person name="Herman A."/>
            <person name="Mangelson H."/>
            <person name="Liachko I."/>
            <person name="Sullivan S."/>
            <person name="Sone E.D."/>
            <person name="Koren S."/>
            <person name="Silverstein K.A.T."/>
            <person name="Beckman K.B."/>
            <person name="Gohl D.M."/>
        </authorList>
    </citation>
    <scope>NUCLEOTIDE SEQUENCE</scope>
    <source>
        <strain evidence="2">Duluth1</strain>
        <tissue evidence="2">Whole animal</tissue>
    </source>
</reference>
<accession>A0A9D4E6V2</accession>
<organism evidence="2 3">
    <name type="scientific">Dreissena polymorpha</name>
    <name type="common">Zebra mussel</name>
    <name type="synonym">Mytilus polymorpha</name>
    <dbReference type="NCBI Taxonomy" id="45954"/>
    <lineage>
        <taxon>Eukaryota</taxon>
        <taxon>Metazoa</taxon>
        <taxon>Spiralia</taxon>
        <taxon>Lophotrochozoa</taxon>
        <taxon>Mollusca</taxon>
        <taxon>Bivalvia</taxon>
        <taxon>Autobranchia</taxon>
        <taxon>Heteroconchia</taxon>
        <taxon>Euheterodonta</taxon>
        <taxon>Imparidentia</taxon>
        <taxon>Neoheterodontei</taxon>
        <taxon>Myida</taxon>
        <taxon>Dreissenoidea</taxon>
        <taxon>Dreissenidae</taxon>
        <taxon>Dreissena</taxon>
    </lineage>
</organism>
<protein>
    <submittedName>
        <fullName evidence="2">Uncharacterized protein</fullName>
    </submittedName>
</protein>
<dbReference type="AlphaFoldDB" id="A0A9D4E6V2"/>
<proteinExistence type="predicted"/>
<reference evidence="2" key="2">
    <citation type="submission" date="2020-11" db="EMBL/GenBank/DDBJ databases">
        <authorList>
            <person name="McCartney M.A."/>
            <person name="Auch B."/>
            <person name="Kono T."/>
            <person name="Mallez S."/>
            <person name="Becker A."/>
            <person name="Gohl D.M."/>
            <person name="Silverstein K.A.T."/>
            <person name="Koren S."/>
            <person name="Bechman K.B."/>
            <person name="Herman A."/>
            <person name="Abrahante J.E."/>
            <person name="Garbe J."/>
        </authorList>
    </citation>
    <scope>NUCLEOTIDE SEQUENCE</scope>
    <source>
        <strain evidence="2">Duluth1</strain>
        <tissue evidence="2">Whole animal</tissue>
    </source>
</reference>
<gene>
    <name evidence="2" type="ORF">DPMN_175601</name>
</gene>
<sequence length="105" mass="12000">MPPRKCQTKAPRAAKNTQVEEQPKSPCLPLHNQEEPTDPVDPPLTNEEEEADEGACARKRTIPSVITSFHEKEKELIIDFLQQNPIIYSKTLRPKTGSGWRRPQR</sequence>
<dbReference type="EMBL" id="JAIWYP010000009">
    <property type="protein sequence ID" value="KAH3774226.1"/>
    <property type="molecule type" value="Genomic_DNA"/>
</dbReference>
<comment type="caution">
    <text evidence="2">The sequence shown here is derived from an EMBL/GenBank/DDBJ whole genome shotgun (WGS) entry which is preliminary data.</text>
</comment>
<dbReference type="Proteomes" id="UP000828390">
    <property type="component" value="Unassembled WGS sequence"/>
</dbReference>
<name>A0A9D4E6V2_DREPO</name>
<keyword evidence="3" id="KW-1185">Reference proteome</keyword>